<dbReference type="Proteomes" id="UP000887572">
    <property type="component" value="Unplaced"/>
</dbReference>
<evidence type="ECO:0000313" key="2">
    <source>
        <dbReference type="Proteomes" id="UP000887572"/>
    </source>
</evidence>
<evidence type="ECO:0000256" key="1">
    <source>
        <dbReference type="SAM" id="SignalP"/>
    </source>
</evidence>
<dbReference type="WBParaSite" id="Gr19_v10_g2558.t1">
    <property type="protein sequence ID" value="Gr19_v10_g2558.t1"/>
    <property type="gene ID" value="Gr19_v10_g2558"/>
</dbReference>
<name>A0A914HPP1_GLORO</name>
<protein>
    <submittedName>
        <fullName evidence="3">MD-2-related lipid-recognition domain-containing protein</fullName>
    </submittedName>
</protein>
<evidence type="ECO:0000313" key="3">
    <source>
        <dbReference type="WBParaSite" id="Gr19_v10_g2558.t1"/>
    </source>
</evidence>
<reference evidence="3" key="1">
    <citation type="submission" date="2022-11" db="UniProtKB">
        <authorList>
            <consortium name="WormBaseParasite"/>
        </authorList>
    </citation>
    <scope>IDENTIFICATION</scope>
</reference>
<keyword evidence="1" id="KW-0732">Signal</keyword>
<feature type="signal peptide" evidence="1">
    <location>
        <begin position="1"/>
        <end position="23"/>
    </location>
</feature>
<keyword evidence="2" id="KW-1185">Reference proteome</keyword>
<feature type="chain" id="PRO_5037987543" evidence="1">
    <location>
        <begin position="24"/>
        <end position="130"/>
    </location>
</feature>
<accession>A0A914HPP1</accession>
<sequence>MNKFVGMFLFLVLVVVDLPIVYSATQPPKATTTQKPTKCRHYELEINNLIFMWVCDAKIRVQLPSSATLENVTALKPINGTADLFSLPRSIYPGKYLVSELTVTGEGEPKVDVLDVSVAMSTKKCPAKAF</sequence>
<dbReference type="AlphaFoldDB" id="A0A914HPP1"/>
<proteinExistence type="predicted"/>
<organism evidence="2 3">
    <name type="scientific">Globodera rostochiensis</name>
    <name type="common">Golden nematode worm</name>
    <name type="synonym">Heterodera rostochiensis</name>
    <dbReference type="NCBI Taxonomy" id="31243"/>
    <lineage>
        <taxon>Eukaryota</taxon>
        <taxon>Metazoa</taxon>
        <taxon>Ecdysozoa</taxon>
        <taxon>Nematoda</taxon>
        <taxon>Chromadorea</taxon>
        <taxon>Rhabditida</taxon>
        <taxon>Tylenchina</taxon>
        <taxon>Tylenchomorpha</taxon>
        <taxon>Tylenchoidea</taxon>
        <taxon>Heteroderidae</taxon>
        <taxon>Heteroderinae</taxon>
        <taxon>Globodera</taxon>
    </lineage>
</organism>